<proteinExistence type="predicted"/>
<dbReference type="InterPro" id="IPR013230">
    <property type="entry name" value="Peptidase_M15A_C"/>
</dbReference>
<keyword evidence="3" id="KW-1185">Reference proteome</keyword>
<protein>
    <submittedName>
        <fullName evidence="2">Peptidase M15</fullName>
    </submittedName>
</protein>
<dbReference type="Proteomes" id="UP000004478">
    <property type="component" value="Unassembled WGS sequence"/>
</dbReference>
<dbReference type="SUPFAM" id="SSF55166">
    <property type="entry name" value="Hedgehog/DD-peptidase"/>
    <property type="match status" value="1"/>
</dbReference>
<dbReference type="Pfam" id="PF08291">
    <property type="entry name" value="Peptidase_M15_3"/>
    <property type="match status" value="1"/>
</dbReference>
<sequence length="156" mass="17778">MSKQLTRNFSLAEMLNSQTASRLNIQEQYEPSELVIENLRQLSIHVLQPLRDMLRRPVFVSSGYRSPRVNRIVGGADSSQHMKGQAADIVVPGMSAEVLFQKIRKSDLLYDQLIQEFGRWVHVSYNPEPAKNRKEALRAVMEGGRVRFLRGERVGG</sequence>
<evidence type="ECO:0000313" key="2">
    <source>
        <dbReference type="EMBL" id="EKB47657.1"/>
    </source>
</evidence>
<accession>K1L6E3</accession>
<comment type="caution">
    <text evidence="2">The sequence shown here is derived from an EMBL/GenBank/DDBJ whole genome shotgun (WGS) entry which is preliminary data.</text>
</comment>
<dbReference type="AlphaFoldDB" id="K1L6E3"/>
<dbReference type="InterPro" id="IPR009045">
    <property type="entry name" value="Zn_M74/Hedgehog-like"/>
</dbReference>
<gene>
    <name evidence="2" type="ORF">B879_03738</name>
</gene>
<dbReference type="EMBL" id="AMGM01000103">
    <property type="protein sequence ID" value="EKB47657.1"/>
    <property type="molecule type" value="Genomic_DNA"/>
</dbReference>
<name>K1L6E3_CECL9</name>
<dbReference type="RefSeq" id="WP_009186751.1">
    <property type="nucleotide sequence ID" value="NZ_AMGM01000103.1"/>
</dbReference>
<dbReference type="OrthoDB" id="5242612at2"/>
<evidence type="ECO:0000313" key="3">
    <source>
        <dbReference type="Proteomes" id="UP000004478"/>
    </source>
</evidence>
<reference evidence="2 3" key="1">
    <citation type="journal article" date="2012" name="J. Bacteriol.">
        <title>Draft Genome Sequence of Cecembia lonarensis Strain LW9T, Isolated from Lonar Lake, a Haloalkaline Lake in India.</title>
        <authorList>
            <person name="Shivaji S."/>
            <person name="Ara S."/>
            <person name="Singh A."/>
            <person name="Pinnaka A.K."/>
        </authorList>
    </citation>
    <scope>NUCLEOTIDE SEQUENCE [LARGE SCALE GENOMIC DNA]</scope>
    <source>
        <strain evidence="2 3">LW9</strain>
    </source>
</reference>
<evidence type="ECO:0000259" key="1">
    <source>
        <dbReference type="Pfam" id="PF08291"/>
    </source>
</evidence>
<feature type="domain" description="Peptidase M15A C-terminal" evidence="1">
    <location>
        <begin position="8"/>
        <end position="124"/>
    </location>
</feature>
<organism evidence="2 3">
    <name type="scientific">Cecembia lonarensis (strain CCUG 58316 / KCTC 22772 / LW9)</name>
    <dbReference type="NCBI Taxonomy" id="1225176"/>
    <lineage>
        <taxon>Bacteria</taxon>
        <taxon>Pseudomonadati</taxon>
        <taxon>Bacteroidota</taxon>
        <taxon>Cytophagia</taxon>
        <taxon>Cytophagales</taxon>
        <taxon>Cyclobacteriaceae</taxon>
        <taxon>Cecembia</taxon>
    </lineage>
</organism>
<dbReference type="Gene3D" id="3.30.1380.10">
    <property type="match status" value="1"/>
</dbReference>